<feature type="domain" description="Polyphosphate kinase N-terminal" evidence="1">
    <location>
        <begin position="72"/>
        <end position="95"/>
    </location>
</feature>
<evidence type="ECO:0000313" key="2">
    <source>
        <dbReference type="EMBL" id="WML88740.1"/>
    </source>
</evidence>
<dbReference type="AlphaFoldDB" id="A0AA51MRI0"/>
<evidence type="ECO:0000259" key="1">
    <source>
        <dbReference type="Pfam" id="PF13089"/>
    </source>
</evidence>
<organism evidence="2">
    <name type="scientific">Thiothrix subterranea</name>
    <dbReference type="NCBI Taxonomy" id="2735563"/>
    <lineage>
        <taxon>Bacteria</taxon>
        <taxon>Pseudomonadati</taxon>
        <taxon>Pseudomonadota</taxon>
        <taxon>Gammaproteobacteria</taxon>
        <taxon>Thiotrichales</taxon>
        <taxon>Thiotrichaceae</taxon>
        <taxon>Thiothrix</taxon>
    </lineage>
</organism>
<reference evidence="2" key="1">
    <citation type="submission" date="2023-08" db="EMBL/GenBank/DDBJ databases">
        <title>New molecular markers tilS and rpoB for phylogenetic and monitoring studies of the genus Thiothrix biodiversity.</title>
        <authorList>
            <person name="Ravin N.V."/>
            <person name="Smolyakov D."/>
            <person name="Markov N.D."/>
            <person name="Beletsky A.V."/>
            <person name="Mardanov A.V."/>
            <person name="Rudenko T.S."/>
            <person name="Grabovich M.Y."/>
        </authorList>
    </citation>
    <scope>NUCLEOTIDE SEQUENCE</scope>
    <source>
        <strain evidence="2">DNT52</strain>
    </source>
</reference>
<protein>
    <recommendedName>
        <fullName evidence="1">Polyphosphate kinase N-terminal domain-containing protein</fullName>
    </recommendedName>
</protein>
<dbReference type="Pfam" id="PF13089">
    <property type="entry name" value="PP_kinase_N"/>
    <property type="match status" value="1"/>
</dbReference>
<dbReference type="SUPFAM" id="SSF140356">
    <property type="entry name" value="PPK N-terminal domain-like"/>
    <property type="match status" value="1"/>
</dbReference>
<dbReference type="InterPro" id="IPR025198">
    <property type="entry name" value="PPK_N_dom"/>
</dbReference>
<dbReference type="RefSeq" id="WP_308872467.1">
    <property type="nucleotide sequence ID" value="NZ_CP133217.1"/>
</dbReference>
<dbReference type="Proteomes" id="UP001229862">
    <property type="component" value="Chromosome"/>
</dbReference>
<name>A0AA51MRI0_9GAMM</name>
<dbReference type="InterPro" id="IPR036832">
    <property type="entry name" value="PPK_N_dom_sf"/>
</dbReference>
<gene>
    <name evidence="2" type="ORF">RCG00_10240</name>
</gene>
<proteinExistence type="predicted"/>
<sequence length="106" mass="12188">MRITTTAPINLPPLPLRYFWRLGEDDHIRIGCHQTVTPCSYGCTPSPTLPNTEQDVIMQENAAPDLNNPDYYLNRELSLLAFNRRVMELAQDPRVRNCSHPLTKRP</sequence>
<dbReference type="Gene3D" id="1.20.58.310">
    <property type="entry name" value="Polyphosphate kinase N-terminal domain"/>
    <property type="match status" value="1"/>
</dbReference>
<dbReference type="EMBL" id="CP133217">
    <property type="protein sequence ID" value="WML88740.1"/>
    <property type="molecule type" value="Genomic_DNA"/>
</dbReference>
<accession>A0AA51MRI0</accession>